<feature type="transmembrane region" description="Helical" evidence="6">
    <location>
        <begin position="361"/>
        <end position="385"/>
    </location>
</feature>
<feature type="transmembrane region" description="Helical" evidence="6">
    <location>
        <begin position="172"/>
        <end position="196"/>
    </location>
</feature>
<evidence type="ECO:0000313" key="8">
    <source>
        <dbReference type="Proteomes" id="UP000050741"/>
    </source>
</evidence>
<feature type="domain" description="Amino acid transporter transmembrane" evidence="7">
    <location>
        <begin position="79"/>
        <end position="418"/>
    </location>
</feature>
<evidence type="ECO:0000256" key="1">
    <source>
        <dbReference type="ARBA" id="ARBA00004141"/>
    </source>
</evidence>
<dbReference type="InterPro" id="IPR013057">
    <property type="entry name" value="AA_transpt_TM"/>
</dbReference>
<evidence type="ECO:0000259" key="7">
    <source>
        <dbReference type="Pfam" id="PF01490"/>
    </source>
</evidence>
<dbReference type="Proteomes" id="UP000050741">
    <property type="component" value="Unassembled WGS sequence"/>
</dbReference>
<organism evidence="8 9">
    <name type="scientific">Globodera pallida</name>
    <name type="common">Potato cyst nematode worm</name>
    <name type="synonym">Heterodera pallida</name>
    <dbReference type="NCBI Taxonomy" id="36090"/>
    <lineage>
        <taxon>Eukaryota</taxon>
        <taxon>Metazoa</taxon>
        <taxon>Ecdysozoa</taxon>
        <taxon>Nematoda</taxon>
        <taxon>Chromadorea</taxon>
        <taxon>Rhabditida</taxon>
        <taxon>Tylenchina</taxon>
        <taxon>Tylenchomorpha</taxon>
        <taxon>Tylenchoidea</taxon>
        <taxon>Heteroderidae</taxon>
        <taxon>Heteroderinae</taxon>
        <taxon>Globodera</taxon>
    </lineage>
</organism>
<feature type="transmembrane region" description="Helical" evidence="6">
    <location>
        <begin position="112"/>
        <end position="132"/>
    </location>
</feature>
<dbReference type="GO" id="GO:0015179">
    <property type="term" value="F:L-amino acid transmembrane transporter activity"/>
    <property type="evidence" value="ECO:0007669"/>
    <property type="project" value="TreeGrafter"/>
</dbReference>
<keyword evidence="3 6" id="KW-1133">Transmembrane helix</keyword>
<evidence type="ECO:0000313" key="9">
    <source>
        <dbReference type="WBParaSite" id="GPLIN_001374500"/>
    </source>
</evidence>
<protein>
    <submittedName>
        <fullName evidence="9">Aa_trans domain-containing protein</fullName>
    </submittedName>
</protein>
<evidence type="ECO:0000256" key="4">
    <source>
        <dbReference type="ARBA" id="ARBA00023136"/>
    </source>
</evidence>
<keyword evidence="4 6" id="KW-0472">Membrane</keyword>
<evidence type="ECO:0000256" key="3">
    <source>
        <dbReference type="ARBA" id="ARBA00022989"/>
    </source>
</evidence>
<comment type="subcellular location">
    <subcellularLocation>
        <location evidence="1">Membrane</location>
        <topology evidence="1">Multi-pass membrane protein</topology>
    </subcellularLocation>
</comment>
<name>A0A183CLI9_GLOPA</name>
<reference evidence="9" key="3">
    <citation type="submission" date="2016-06" db="UniProtKB">
        <authorList>
            <consortium name="WormBaseParasite"/>
        </authorList>
    </citation>
    <scope>IDENTIFICATION</scope>
</reference>
<dbReference type="AlphaFoldDB" id="A0A183CLI9"/>
<feature type="transmembrane region" description="Helical" evidence="6">
    <location>
        <begin position="292"/>
        <end position="315"/>
    </location>
</feature>
<keyword evidence="2 6" id="KW-0812">Transmembrane</keyword>
<accession>A0A183CLI9</accession>
<feature type="transmembrane region" description="Helical" evidence="6">
    <location>
        <begin position="216"/>
        <end position="235"/>
    </location>
</feature>
<dbReference type="Pfam" id="PF01490">
    <property type="entry name" value="Aa_trans"/>
    <property type="match status" value="1"/>
</dbReference>
<feature type="region of interest" description="Disordered" evidence="5">
    <location>
        <begin position="1"/>
        <end position="27"/>
    </location>
</feature>
<feature type="transmembrane region" description="Helical" evidence="6">
    <location>
        <begin position="247"/>
        <end position="272"/>
    </location>
</feature>
<proteinExistence type="predicted"/>
<dbReference type="PANTHER" id="PTHR22950">
    <property type="entry name" value="AMINO ACID TRANSPORTER"/>
    <property type="match status" value="1"/>
</dbReference>
<reference evidence="8" key="1">
    <citation type="submission" date="2013-12" db="EMBL/GenBank/DDBJ databases">
        <authorList>
            <person name="Aslett M."/>
        </authorList>
    </citation>
    <scope>NUCLEOTIDE SEQUENCE [LARGE SCALE GENOMIC DNA]</scope>
    <source>
        <strain evidence="8">Lindley</strain>
    </source>
</reference>
<dbReference type="GO" id="GO:0005774">
    <property type="term" value="C:vacuolar membrane"/>
    <property type="evidence" value="ECO:0007669"/>
    <property type="project" value="TreeGrafter"/>
</dbReference>
<feature type="transmembrane region" description="Helical" evidence="6">
    <location>
        <begin position="144"/>
        <end position="165"/>
    </location>
</feature>
<reference evidence="8" key="2">
    <citation type="submission" date="2014-05" db="EMBL/GenBank/DDBJ databases">
        <title>The genome and life-stage specific transcriptomes of Globodera pallida elucidate key aspects of plant parasitism by a cyst nematode.</title>
        <authorList>
            <person name="Cotton J.A."/>
            <person name="Lilley C.J."/>
            <person name="Jones L.M."/>
            <person name="Kikuchi T."/>
            <person name="Reid A.J."/>
            <person name="Thorpe P."/>
            <person name="Tsai I.J."/>
            <person name="Beasley H."/>
            <person name="Blok V."/>
            <person name="Cock P.J.A."/>
            <person name="Van den Akker S.E."/>
            <person name="Holroyd N."/>
            <person name="Hunt M."/>
            <person name="Mantelin S."/>
            <person name="Naghra H."/>
            <person name="Pain A."/>
            <person name="Palomares-Rius J.E."/>
            <person name="Zarowiecki M."/>
            <person name="Berriman M."/>
            <person name="Jones J.T."/>
            <person name="Urwin P.E."/>
        </authorList>
    </citation>
    <scope>NUCLEOTIDE SEQUENCE [LARGE SCALE GENOMIC DNA]</scope>
    <source>
        <strain evidence="8">Lindley</strain>
    </source>
</reference>
<feature type="transmembrane region" description="Helical" evidence="6">
    <location>
        <begin position="336"/>
        <end position="355"/>
    </location>
</feature>
<feature type="compositionally biased region" description="Polar residues" evidence="5">
    <location>
        <begin position="18"/>
        <end position="27"/>
    </location>
</feature>
<dbReference type="WBParaSite" id="GPLIN_001374500">
    <property type="protein sequence ID" value="GPLIN_001374500"/>
    <property type="gene ID" value="GPLIN_001374500"/>
</dbReference>
<evidence type="ECO:0000256" key="6">
    <source>
        <dbReference type="SAM" id="Phobius"/>
    </source>
</evidence>
<keyword evidence="8" id="KW-1185">Reference proteome</keyword>
<evidence type="ECO:0000256" key="5">
    <source>
        <dbReference type="SAM" id="MobiDB-lite"/>
    </source>
</evidence>
<evidence type="ECO:0000256" key="2">
    <source>
        <dbReference type="ARBA" id="ARBA00022692"/>
    </source>
</evidence>
<dbReference type="PANTHER" id="PTHR22950:SF349">
    <property type="entry name" value="AMINO ACID TRANSPORTER TRANSMEMBRANE DOMAIN-CONTAINING PROTEIN"/>
    <property type="match status" value="1"/>
</dbReference>
<sequence length="426" mass="48028">MASNPVEGTENLGPIRAQSAQQRDVNVESSVNSTNAAALEAMDSEGVYLFADRHARHGSPLSPLCISPFRSLSHYICTKNGRELIDYANIMRGAVEAGPSWISGRGYFFKQLVNVEMFVAQLGFCCVYQVFMSENIADFFNKNTAIRLSTGVWMVLLLPPLLFLCSIRRLKLLAPFSLAANVVYLAAVVLVAHFFLSRPQHNRPQEELTKFGNIQNLPMFFGIVMFAFEGVSLVMPIENRMQRPQFFIAWNGVLNSSCLFVLAIFAFMGFYGYLSIGNDVMETVTLNLPREPFYECLKLMFVFCVLISYPVQFYVPMERVEKFITRKCAPEKQTRLIYAARFSMVILTCAIAELIPHLAVFISLVGSIACTSLALVFPPMIELLVCYAQNKLTFYVYLRNVVIFFFALIGFVTGTYSALSQIFQQF</sequence>
<feature type="transmembrane region" description="Helical" evidence="6">
    <location>
        <begin position="397"/>
        <end position="419"/>
    </location>
</feature>